<feature type="region of interest" description="Disordered" evidence="1">
    <location>
        <begin position="1"/>
        <end position="44"/>
    </location>
</feature>
<feature type="compositionally biased region" description="Polar residues" evidence="1">
    <location>
        <begin position="20"/>
        <end position="44"/>
    </location>
</feature>
<reference evidence="2 3" key="1">
    <citation type="submission" date="2018-06" db="EMBL/GenBank/DDBJ databases">
        <title>Carbapenemase-producing Enterobacteriaceae present in wastewater treatment plant effluent and nearby surface waters in the US.</title>
        <authorList>
            <person name="Mathys D.A."/>
            <person name="Mollenkopf D.F."/>
            <person name="Feicht S.M."/>
            <person name="Adams R.J."/>
            <person name="Albers A.L."/>
            <person name="Grooters S.V."/>
            <person name="Stuever D.M."/>
            <person name="Daniels J.B."/>
            <person name="Wittum T.E."/>
        </authorList>
    </citation>
    <scope>NUCLEOTIDE SEQUENCE [LARGE SCALE GENOMIC DNA]</scope>
    <source>
        <strain evidence="2 3">GEO_4_Eff_A</strain>
    </source>
</reference>
<accession>A0A4Q2E805</accession>
<proteinExistence type="predicted"/>
<name>A0A4Q2E805_ENTCL</name>
<evidence type="ECO:0000256" key="1">
    <source>
        <dbReference type="SAM" id="MobiDB-lite"/>
    </source>
</evidence>
<gene>
    <name evidence="2" type="ORF">DM877_15610</name>
</gene>
<comment type="caution">
    <text evidence="2">The sequence shown here is derived from an EMBL/GenBank/DDBJ whole genome shotgun (WGS) entry which is preliminary data.</text>
</comment>
<dbReference type="Proteomes" id="UP000290875">
    <property type="component" value="Unassembled WGS sequence"/>
</dbReference>
<evidence type="ECO:0000313" key="2">
    <source>
        <dbReference type="EMBL" id="RXW28134.1"/>
    </source>
</evidence>
<protein>
    <submittedName>
        <fullName evidence="2">Uncharacterized protein</fullName>
    </submittedName>
</protein>
<organism evidence="2 3">
    <name type="scientific">Enterobacter cloacae</name>
    <dbReference type="NCBI Taxonomy" id="550"/>
    <lineage>
        <taxon>Bacteria</taxon>
        <taxon>Pseudomonadati</taxon>
        <taxon>Pseudomonadota</taxon>
        <taxon>Gammaproteobacteria</taxon>
        <taxon>Enterobacterales</taxon>
        <taxon>Enterobacteriaceae</taxon>
        <taxon>Enterobacter</taxon>
        <taxon>Enterobacter cloacae complex</taxon>
    </lineage>
</organism>
<dbReference type="AlphaFoldDB" id="A0A4Q2E805"/>
<evidence type="ECO:0000313" key="3">
    <source>
        <dbReference type="Proteomes" id="UP000290875"/>
    </source>
</evidence>
<dbReference type="EMBL" id="QJSL01000014">
    <property type="protein sequence ID" value="RXW28134.1"/>
    <property type="molecule type" value="Genomic_DNA"/>
</dbReference>
<sequence>MMAQEGGVTKKNKQKKSGVLSPQNYTQQFNKTTSRGAMHTSQLRSVRREPALGACIPFDENLVLKPVNRYSFFLLPRSITGVAESAILGSAS</sequence>